<accession>A0A022Q3A9</accession>
<reference evidence="1 2" key="1">
    <citation type="journal article" date="2013" name="Proc. Natl. Acad. Sci. U.S.A.">
        <title>Fine-scale variation in meiotic recombination in Mimulus inferred from population shotgun sequencing.</title>
        <authorList>
            <person name="Hellsten U."/>
            <person name="Wright K.M."/>
            <person name="Jenkins J."/>
            <person name="Shu S."/>
            <person name="Yuan Y."/>
            <person name="Wessler S.R."/>
            <person name="Schmutz J."/>
            <person name="Willis J.H."/>
            <person name="Rokhsar D.S."/>
        </authorList>
    </citation>
    <scope>NUCLEOTIDE SEQUENCE [LARGE SCALE GENOMIC DNA]</scope>
    <source>
        <strain evidence="2">cv. DUN x IM62</strain>
    </source>
</reference>
<keyword evidence="2" id="KW-1185">Reference proteome</keyword>
<name>A0A022Q3A9_ERYGU</name>
<protein>
    <submittedName>
        <fullName evidence="1">Uncharacterized protein</fullName>
    </submittedName>
</protein>
<dbReference type="Proteomes" id="UP000030748">
    <property type="component" value="Unassembled WGS sequence"/>
</dbReference>
<organism evidence="1 2">
    <name type="scientific">Erythranthe guttata</name>
    <name type="common">Yellow monkey flower</name>
    <name type="synonym">Mimulus guttatus</name>
    <dbReference type="NCBI Taxonomy" id="4155"/>
    <lineage>
        <taxon>Eukaryota</taxon>
        <taxon>Viridiplantae</taxon>
        <taxon>Streptophyta</taxon>
        <taxon>Embryophyta</taxon>
        <taxon>Tracheophyta</taxon>
        <taxon>Spermatophyta</taxon>
        <taxon>Magnoliopsida</taxon>
        <taxon>eudicotyledons</taxon>
        <taxon>Gunneridae</taxon>
        <taxon>Pentapetalae</taxon>
        <taxon>asterids</taxon>
        <taxon>lamiids</taxon>
        <taxon>Lamiales</taxon>
        <taxon>Phrymaceae</taxon>
        <taxon>Erythranthe</taxon>
    </lineage>
</organism>
<dbReference type="EMBL" id="KI632246">
    <property type="protein sequence ID" value="EYU20975.1"/>
    <property type="molecule type" value="Genomic_DNA"/>
</dbReference>
<dbReference type="AlphaFoldDB" id="A0A022Q3A9"/>
<evidence type="ECO:0000313" key="1">
    <source>
        <dbReference type="EMBL" id="EYU20975.1"/>
    </source>
</evidence>
<proteinExistence type="predicted"/>
<evidence type="ECO:0000313" key="2">
    <source>
        <dbReference type="Proteomes" id="UP000030748"/>
    </source>
</evidence>
<sequence>MLSIINRSLGRAGRNAIWPATATAYPPLTFELDLHVFFSSTHARCFLNLCSPPDAAASFVEPGGGLLLGPGIAGDQIDEAALEHDGVSRFDGVRNPTRLDLGGLMSSCLLAILGRPIPASTRYISSLRRTTLASNWIWGTLCSCMSSSFWINAGINSGFESSKEGPFSHTFVHQPRELMEDYSNELSNE</sequence>
<gene>
    <name evidence="1" type="ORF">MIMGU_mgv1a014449mg</name>
</gene>